<dbReference type="GO" id="GO:0016020">
    <property type="term" value="C:membrane"/>
    <property type="evidence" value="ECO:0007669"/>
    <property type="project" value="UniProtKB-SubCell"/>
</dbReference>
<comment type="subcellular location">
    <subcellularLocation>
        <location evidence="1">Membrane</location>
        <topology evidence="1">Multi-pass membrane protein</topology>
    </subcellularLocation>
</comment>
<dbReference type="Pfam" id="PF13000">
    <property type="entry name" value="Acatn"/>
    <property type="match status" value="1"/>
</dbReference>
<dbReference type="Proteomes" id="UP000654075">
    <property type="component" value="Unassembled WGS sequence"/>
</dbReference>
<comment type="caution">
    <text evidence="6">The sequence shown here is derived from an EMBL/GenBank/DDBJ whole genome shotgun (WGS) entry which is preliminary data.</text>
</comment>
<feature type="transmembrane region" description="Helical" evidence="5">
    <location>
        <begin position="46"/>
        <end position="65"/>
    </location>
</feature>
<feature type="transmembrane region" description="Helical" evidence="5">
    <location>
        <begin position="77"/>
        <end position="100"/>
    </location>
</feature>
<proteinExistence type="predicted"/>
<evidence type="ECO:0000313" key="7">
    <source>
        <dbReference type="Proteomes" id="UP000654075"/>
    </source>
</evidence>
<feature type="transmembrane region" description="Helical" evidence="5">
    <location>
        <begin position="264"/>
        <end position="285"/>
    </location>
</feature>
<feature type="transmembrane region" description="Helical" evidence="5">
    <location>
        <begin position="144"/>
        <end position="163"/>
    </location>
</feature>
<dbReference type="GO" id="GO:0035348">
    <property type="term" value="P:acetyl-CoA transmembrane transport"/>
    <property type="evidence" value="ECO:0007669"/>
    <property type="project" value="InterPro"/>
</dbReference>
<evidence type="ECO:0000256" key="4">
    <source>
        <dbReference type="ARBA" id="ARBA00023136"/>
    </source>
</evidence>
<feature type="transmembrane region" description="Helical" evidence="5">
    <location>
        <begin position="305"/>
        <end position="326"/>
    </location>
</feature>
<feature type="transmembrane region" description="Helical" evidence="5">
    <location>
        <begin position="338"/>
        <end position="362"/>
    </location>
</feature>
<feature type="transmembrane region" description="Helical" evidence="5">
    <location>
        <begin position="20"/>
        <end position="37"/>
    </location>
</feature>
<keyword evidence="4 5" id="KW-0472">Membrane</keyword>
<dbReference type="EMBL" id="CAJNNV010032140">
    <property type="protein sequence ID" value="CAE8639077.1"/>
    <property type="molecule type" value="Genomic_DNA"/>
</dbReference>
<name>A0A813HM04_POLGL</name>
<dbReference type="SUPFAM" id="SSF103473">
    <property type="entry name" value="MFS general substrate transporter"/>
    <property type="match status" value="1"/>
</dbReference>
<evidence type="ECO:0000256" key="1">
    <source>
        <dbReference type="ARBA" id="ARBA00004141"/>
    </source>
</evidence>
<feature type="transmembrane region" description="Helical" evidence="5">
    <location>
        <begin position="112"/>
        <end position="132"/>
    </location>
</feature>
<dbReference type="GO" id="GO:0008521">
    <property type="term" value="F:acetyl-CoA transmembrane transporter activity"/>
    <property type="evidence" value="ECO:0007669"/>
    <property type="project" value="InterPro"/>
</dbReference>
<sequence>MRRNPASTDLHQSTFSLIGYPFSLKFLLAPVIDAFYIKRLGRRESWILPLQLLSTLLLAALANRISPMLDASPPEVANLTMVMFALVAATAAGDIATDAWAAGKMSDSSASVCQAVGLTLGSEGSSTVFFLLMGRGLLDIAKLFQLMSTLGFVVIGCFILQMLQKGSSGASGSDLKEAEVEPEPEGIRDVFSRSLSLIRGSANVRWWLAFSVLIPILGGHRSLVSVRYQAAGFSPEIFAEYDLYLLPVSLVVMWLGGKIAQSRYILTCHSWVCVLKGLVDVVTLLHFRRTREMGESAVQDSTMRLAYIVLNQLGGSLSTVLFVISCAVNNRIAQKNPLIAGSVITFMASMTNLGGLLPATWVPIVAEYAGIDATAIFCLASGFTVLLAFWQKLRQLEDPEDAGW</sequence>
<accession>A0A813HM04</accession>
<dbReference type="AlphaFoldDB" id="A0A813HM04"/>
<keyword evidence="3 5" id="KW-1133">Transmembrane helix</keyword>
<dbReference type="OrthoDB" id="10258210at2759"/>
<gene>
    <name evidence="6" type="ORF">PGLA1383_LOCUS54140</name>
</gene>
<organism evidence="6 7">
    <name type="scientific">Polarella glacialis</name>
    <name type="common">Dinoflagellate</name>
    <dbReference type="NCBI Taxonomy" id="89957"/>
    <lineage>
        <taxon>Eukaryota</taxon>
        <taxon>Sar</taxon>
        <taxon>Alveolata</taxon>
        <taxon>Dinophyceae</taxon>
        <taxon>Suessiales</taxon>
        <taxon>Suessiaceae</taxon>
        <taxon>Polarella</taxon>
    </lineage>
</organism>
<dbReference type="InterPro" id="IPR036259">
    <property type="entry name" value="MFS_trans_sf"/>
</dbReference>
<dbReference type="InterPro" id="IPR024371">
    <property type="entry name" value="AcetylCoA_trans_1-like"/>
</dbReference>
<dbReference type="PANTHER" id="PTHR12778:SF9">
    <property type="entry name" value="ACETYL-COENZYME A TRANSPORTER 1"/>
    <property type="match status" value="1"/>
</dbReference>
<keyword evidence="7" id="KW-1185">Reference proteome</keyword>
<feature type="transmembrane region" description="Helical" evidence="5">
    <location>
        <begin position="368"/>
        <end position="390"/>
    </location>
</feature>
<reference evidence="6" key="1">
    <citation type="submission" date="2021-02" db="EMBL/GenBank/DDBJ databases">
        <authorList>
            <person name="Dougan E. K."/>
            <person name="Rhodes N."/>
            <person name="Thang M."/>
            <person name="Chan C."/>
        </authorList>
    </citation>
    <scope>NUCLEOTIDE SEQUENCE</scope>
</reference>
<dbReference type="InterPro" id="IPR004752">
    <property type="entry name" value="AmpG_permease/AT-1"/>
</dbReference>
<evidence type="ECO:0000256" key="5">
    <source>
        <dbReference type="SAM" id="Phobius"/>
    </source>
</evidence>
<evidence type="ECO:0000256" key="2">
    <source>
        <dbReference type="ARBA" id="ARBA00022692"/>
    </source>
</evidence>
<keyword evidence="2 5" id="KW-0812">Transmembrane</keyword>
<dbReference type="PANTHER" id="PTHR12778">
    <property type="entry name" value="SOLUTE CARRIER FAMILY 33 ACETYL-COA TRANSPORTER -RELATED"/>
    <property type="match status" value="1"/>
</dbReference>
<protein>
    <submittedName>
        <fullName evidence="6">Uncharacterized protein</fullName>
    </submittedName>
</protein>
<evidence type="ECO:0000313" key="6">
    <source>
        <dbReference type="EMBL" id="CAE8639077.1"/>
    </source>
</evidence>
<evidence type="ECO:0000256" key="3">
    <source>
        <dbReference type="ARBA" id="ARBA00022989"/>
    </source>
</evidence>